<sequence>MRRISSLGLRPALFLAMALCTACAPAQPRVQPPRPVAQAASSTYDYLEYQALLQQMSRTASTARLSPEAFARTLALQKAAARALDRVIARESAPSLYMDKAFLYWNPEQAGQARTILDQGLEKYPNDYNLNAALANAFLMENRLAEAAAVLSGYLSRQENTTLRERLGQLYVDSEQPEKALETLKRIPPKERSADAQFQMARAEARLGRKTAAMNALKQLLKQNPEHLEAWVELAFQQEMDRDYAAAVATYSQILELGATREDIRQRIENGGGEGREDIRLRVVGLWLKLNNPDKALDAALRSSGGKPFILAAALLFLNESYSAQASTLLDVLASQPPVPGEYFFYKAVIAHDGEGNPQKALQFLDLVPESDPHFSQALQFRIQLLYGMGREHEAVALMDQGKRLYPGQSRFPLLQAGYLIEKKRLPEAREVLEKALDDQPEDEDLRYQLGAVLDRQGDRKTALGLMQKIVDKNPDHADALNYIGYTLAEEGRDLERALALVKKADRLKPENGYIVDSLAWTYFRLGKLEEAWKHIQRAVTLTKDDPTMWEHYGDIAKQSGRAAQAQKAYQNALKFKHEHPERIKKKLRAK</sequence>
<feature type="chain" id="PRO_5012150366" evidence="4">
    <location>
        <begin position="27"/>
        <end position="591"/>
    </location>
</feature>
<keyword evidence="1" id="KW-0677">Repeat</keyword>
<dbReference type="EMBL" id="FZOC01000009">
    <property type="protein sequence ID" value="SNS23593.1"/>
    <property type="molecule type" value="Genomic_DNA"/>
</dbReference>
<dbReference type="InterPro" id="IPR019734">
    <property type="entry name" value="TPR_rpt"/>
</dbReference>
<evidence type="ECO:0000313" key="5">
    <source>
        <dbReference type="EMBL" id="SNS23593.1"/>
    </source>
</evidence>
<dbReference type="SMART" id="SM00028">
    <property type="entry name" value="TPR"/>
    <property type="match status" value="8"/>
</dbReference>
<protein>
    <submittedName>
        <fullName evidence="5">Tetratricopeptide repeat-containing protein</fullName>
    </submittedName>
</protein>
<dbReference type="PANTHER" id="PTHR45586">
    <property type="entry name" value="TPR REPEAT-CONTAINING PROTEIN PA4667"/>
    <property type="match status" value="1"/>
</dbReference>
<dbReference type="AlphaFoldDB" id="A0A239CW57"/>
<evidence type="ECO:0000256" key="1">
    <source>
        <dbReference type="ARBA" id="ARBA00022737"/>
    </source>
</evidence>
<evidence type="ECO:0000256" key="3">
    <source>
        <dbReference type="PROSITE-ProRule" id="PRU00339"/>
    </source>
</evidence>
<organism evidence="5 6">
    <name type="scientific">Humidesulfovibrio mexicanus</name>
    <dbReference type="NCBI Taxonomy" id="147047"/>
    <lineage>
        <taxon>Bacteria</taxon>
        <taxon>Pseudomonadati</taxon>
        <taxon>Thermodesulfobacteriota</taxon>
        <taxon>Desulfovibrionia</taxon>
        <taxon>Desulfovibrionales</taxon>
        <taxon>Desulfovibrionaceae</taxon>
        <taxon>Humidesulfovibrio</taxon>
    </lineage>
</organism>
<dbReference type="Pfam" id="PF13428">
    <property type="entry name" value="TPR_14"/>
    <property type="match status" value="1"/>
</dbReference>
<keyword evidence="2 3" id="KW-0802">TPR repeat</keyword>
<evidence type="ECO:0000313" key="6">
    <source>
        <dbReference type="Proteomes" id="UP000198324"/>
    </source>
</evidence>
<dbReference type="Pfam" id="PF14559">
    <property type="entry name" value="TPR_19"/>
    <property type="match status" value="1"/>
</dbReference>
<dbReference type="Gene3D" id="1.25.40.10">
    <property type="entry name" value="Tetratricopeptide repeat domain"/>
    <property type="match status" value="3"/>
</dbReference>
<keyword evidence="4" id="KW-0732">Signal</keyword>
<reference evidence="5 6" key="1">
    <citation type="submission" date="2017-06" db="EMBL/GenBank/DDBJ databases">
        <authorList>
            <person name="Kim H.J."/>
            <person name="Triplett B.A."/>
        </authorList>
    </citation>
    <scope>NUCLEOTIDE SEQUENCE [LARGE SCALE GENOMIC DNA]</scope>
    <source>
        <strain evidence="5 6">DSM 13116</strain>
    </source>
</reference>
<evidence type="ECO:0000256" key="2">
    <source>
        <dbReference type="ARBA" id="ARBA00022803"/>
    </source>
</evidence>
<dbReference type="SUPFAM" id="SSF48452">
    <property type="entry name" value="TPR-like"/>
    <property type="match status" value="3"/>
</dbReference>
<accession>A0A239CW57</accession>
<feature type="repeat" description="TPR" evidence="3">
    <location>
        <begin position="444"/>
        <end position="477"/>
    </location>
</feature>
<dbReference type="PROSITE" id="PS50005">
    <property type="entry name" value="TPR"/>
    <property type="match status" value="1"/>
</dbReference>
<dbReference type="InterPro" id="IPR011990">
    <property type="entry name" value="TPR-like_helical_dom_sf"/>
</dbReference>
<dbReference type="Pfam" id="PF13432">
    <property type="entry name" value="TPR_16"/>
    <property type="match status" value="2"/>
</dbReference>
<dbReference type="PANTHER" id="PTHR45586:SF16">
    <property type="entry name" value="DOMAIN PROTEIN, PUTATIVE-RELATED"/>
    <property type="match status" value="1"/>
</dbReference>
<proteinExistence type="predicted"/>
<evidence type="ECO:0000256" key="4">
    <source>
        <dbReference type="SAM" id="SignalP"/>
    </source>
</evidence>
<dbReference type="InterPro" id="IPR051012">
    <property type="entry name" value="CellSynth/LPSAsmb/PSIAsmb"/>
</dbReference>
<dbReference type="RefSeq" id="WP_179217084.1">
    <property type="nucleotide sequence ID" value="NZ_FZOC01000009.1"/>
</dbReference>
<name>A0A239CW57_9BACT</name>
<gene>
    <name evidence="5" type="ORF">SAMN04488503_3285</name>
</gene>
<dbReference type="Proteomes" id="UP000198324">
    <property type="component" value="Unassembled WGS sequence"/>
</dbReference>
<keyword evidence="6" id="KW-1185">Reference proteome</keyword>
<feature type="signal peptide" evidence="4">
    <location>
        <begin position="1"/>
        <end position="26"/>
    </location>
</feature>